<feature type="region of interest" description="Disordered" evidence="2">
    <location>
        <begin position="849"/>
        <end position="916"/>
    </location>
</feature>
<reference evidence="4 5" key="1">
    <citation type="submission" date="2024-06" db="EMBL/GenBank/DDBJ databases">
        <title>Complete genome of Phlyctema vagabunda strain 19-DSS-EL-015.</title>
        <authorList>
            <person name="Fiorenzani C."/>
        </authorList>
    </citation>
    <scope>NUCLEOTIDE SEQUENCE [LARGE SCALE GENOMIC DNA]</scope>
    <source>
        <strain evidence="4 5">19-DSS-EL-015</strain>
    </source>
</reference>
<protein>
    <recommendedName>
        <fullName evidence="3">DUF6697 domain-containing protein</fullName>
    </recommendedName>
</protein>
<feature type="region of interest" description="Disordered" evidence="2">
    <location>
        <begin position="183"/>
        <end position="217"/>
    </location>
</feature>
<feature type="compositionally biased region" description="Basic and acidic residues" evidence="2">
    <location>
        <begin position="872"/>
        <end position="881"/>
    </location>
</feature>
<feature type="domain" description="DUF6697" evidence="3">
    <location>
        <begin position="672"/>
        <end position="841"/>
    </location>
</feature>
<dbReference type="EMBL" id="JBFCZG010000008">
    <property type="protein sequence ID" value="KAL3419216.1"/>
    <property type="molecule type" value="Genomic_DNA"/>
</dbReference>
<accession>A0ABR4P7C8</accession>
<dbReference type="InterPro" id="IPR046520">
    <property type="entry name" value="DUF6697"/>
</dbReference>
<dbReference type="Proteomes" id="UP001629113">
    <property type="component" value="Unassembled WGS sequence"/>
</dbReference>
<evidence type="ECO:0000313" key="4">
    <source>
        <dbReference type="EMBL" id="KAL3419216.1"/>
    </source>
</evidence>
<name>A0ABR4P7C8_9HELO</name>
<evidence type="ECO:0000256" key="1">
    <source>
        <dbReference type="SAM" id="Coils"/>
    </source>
</evidence>
<keyword evidence="1" id="KW-0175">Coiled coil</keyword>
<feature type="compositionally biased region" description="Polar residues" evidence="2">
    <location>
        <begin position="936"/>
        <end position="957"/>
    </location>
</feature>
<proteinExistence type="predicted"/>
<feature type="region of interest" description="Disordered" evidence="2">
    <location>
        <begin position="546"/>
        <end position="572"/>
    </location>
</feature>
<comment type="caution">
    <text evidence="4">The sequence shown here is derived from an EMBL/GenBank/DDBJ whole genome shotgun (WGS) entry which is preliminary data.</text>
</comment>
<evidence type="ECO:0000256" key="2">
    <source>
        <dbReference type="SAM" id="MobiDB-lite"/>
    </source>
</evidence>
<evidence type="ECO:0000313" key="5">
    <source>
        <dbReference type="Proteomes" id="UP001629113"/>
    </source>
</evidence>
<evidence type="ECO:0000259" key="3">
    <source>
        <dbReference type="Pfam" id="PF20411"/>
    </source>
</evidence>
<feature type="compositionally biased region" description="Polar residues" evidence="2">
    <location>
        <begin position="616"/>
        <end position="625"/>
    </location>
</feature>
<gene>
    <name evidence="4" type="ORF">PVAG01_09438</name>
</gene>
<dbReference type="Pfam" id="PF20411">
    <property type="entry name" value="DUF6697"/>
    <property type="match status" value="1"/>
</dbReference>
<feature type="coiled-coil region" evidence="1">
    <location>
        <begin position="254"/>
        <end position="323"/>
    </location>
</feature>
<feature type="region of interest" description="Disordered" evidence="2">
    <location>
        <begin position="608"/>
        <end position="632"/>
    </location>
</feature>
<feature type="region of interest" description="Disordered" evidence="2">
    <location>
        <begin position="936"/>
        <end position="969"/>
    </location>
</feature>
<sequence length="1212" mass="138364">MEPLKLWIRGGIAQKLQQIKELDPGKQYVWFSKDEALQYPDPPPQPDQLEPYLESLFGSWNEEKRAAFEICIDKTLRTHLFDRGSTHQSSPRTKSRRHVETKERLIKFIEDKIGRKIERRSCKPIDPRFSDRNPPNLYDWQFTSQYPSFPSSAIGRWTAQQQQSCIEALEKGYLTISILEPEDHNPQNQMLSDTAEDPGKLSTKNNGPIQSPHRDADLRDSSLVETPNIPPTMDGSQPEPVNLATCLSQIALKVKSEEESRLKAEAEIKNLQSVISTLQQTSDNFGILVKNHEAELKDLRLELERTRQKLQEVEVLAENREAEVFDLRIKLREQKILAQEAAEAKVSTMDTLLAQARSELEQSCRESILDDVGTERRLLLRGHLEHVQRIRHDFDQQLKWLREQHATELEFAKASARQEGREVASRELSLNDNSDLNPRKRRELKTIMQNWHDTLQNALPPGMLPENHAPGDRTLHLLARLSKEMDAQKAGILLRDEIDRRQEHLSESVRSYIITNSDIQKVIDQICPRSQPQSLDQNHRSISTESVAREQMRTPNTVPIVPSQRDQASNSTHHIRQIPDSIVEMNQSEVISETRLVSSQLLQTKSKICNEERNSRPYTSNPHSSANDRRNSVCTNSQNIQDYKTFLEELFGKIPTPASISFPSSLRAFPLDFLTEFVTDDESTFSVAKPAMLKKQLVPWPQLIIMNPKQHLFAPLQGEHGVLEFIDSRMKFGDPGVHYPVLLETRKGSFQYIGHYALGQSFQIPCKVWETSSLAYKKRIVARIVASTEEEAGRQSSLGDKRLDELIEGTLQQLEDGSAKSFCTILRLVSFEHDHYQKLESALKEFRRTSAKRVSQRGSNMAEVPPTKRKKADTVQRDAKRQKSTIDLGTTIEVPDTGTPRTGADSSQLEGTPDIKVDMNQGPEDLYNATPVAESLPTTTRLETTIRSSASEVQTPPGSFDRKSPETSRFAISPLPATEEDRNSPSDSHFPSLHQIQKISPSSPCLPPRFDATVSFPSSSNMDKLLKMIEASFRGESNDWRLAIRSVGFETEAARLNKPTAGMSTFAEWYSLKDREKDIALFGLFYVYDYPGDDPREKAWVAVLRDDLTGNGKELLIWSPWARPKHPRKGPDSATFHYLQDVPKVQKRLIEWIHPERETLTRVWFGMPKERCHWFVVGNWLMDTLNSQKANLPRTDDELKEAGYWEVKLPEQ</sequence>
<keyword evidence="5" id="KW-1185">Reference proteome</keyword>
<organism evidence="4 5">
    <name type="scientific">Phlyctema vagabunda</name>
    <dbReference type="NCBI Taxonomy" id="108571"/>
    <lineage>
        <taxon>Eukaryota</taxon>
        <taxon>Fungi</taxon>
        <taxon>Dikarya</taxon>
        <taxon>Ascomycota</taxon>
        <taxon>Pezizomycotina</taxon>
        <taxon>Leotiomycetes</taxon>
        <taxon>Helotiales</taxon>
        <taxon>Dermateaceae</taxon>
        <taxon>Phlyctema</taxon>
    </lineage>
</organism>